<comment type="caution">
    <text evidence="8">The sequence shown here is derived from an EMBL/GenBank/DDBJ whole genome shotgun (WGS) entry which is preliminary data.</text>
</comment>
<sequence length="178" mass="20514">MDYEGWCWPGAAYYPNFLNPQAQEYYASLYSLDTFNVAWTWNDMDEPSLFNGPEITMSKDSLHYGRWEHREVHNMYGMAHLQCMFSGHLKRSNGQLRPFILARAFSAGSQRFAAAWTGDNMANWGHLQASSPVVLLLGVAGITFTAADVGGFFKNPDVQLLIRWYQVRQLDFHLRHFH</sequence>
<name>A0A1D1UHZ8_RAMVA</name>
<dbReference type="GO" id="GO:0005975">
    <property type="term" value="P:carbohydrate metabolic process"/>
    <property type="evidence" value="ECO:0007669"/>
    <property type="project" value="InterPro"/>
</dbReference>
<gene>
    <name evidence="8" type="primary">RvY_01879</name>
    <name evidence="8" type="synonym">RvY_01879.2</name>
    <name evidence="8" type="ORF">RvY_01879-2</name>
</gene>
<keyword evidence="5 6" id="KW-0326">Glycosidase</keyword>
<evidence type="ECO:0000256" key="3">
    <source>
        <dbReference type="ARBA" id="ARBA00022801"/>
    </source>
</evidence>
<dbReference type="InterPro" id="IPR017853">
    <property type="entry name" value="GH"/>
</dbReference>
<reference evidence="8 9" key="1">
    <citation type="journal article" date="2016" name="Nat. Commun.">
        <title>Extremotolerant tardigrade genome and improved radiotolerance of human cultured cells by tardigrade-unique protein.</title>
        <authorList>
            <person name="Hashimoto T."/>
            <person name="Horikawa D.D."/>
            <person name="Saito Y."/>
            <person name="Kuwahara H."/>
            <person name="Kozuka-Hata H."/>
            <person name="Shin-I T."/>
            <person name="Minakuchi Y."/>
            <person name="Ohishi K."/>
            <person name="Motoyama A."/>
            <person name="Aizu T."/>
            <person name="Enomoto A."/>
            <person name="Kondo K."/>
            <person name="Tanaka S."/>
            <person name="Hara Y."/>
            <person name="Koshikawa S."/>
            <person name="Sagara H."/>
            <person name="Miura T."/>
            <person name="Yokobori S."/>
            <person name="Miyagawa K."/>
            <person name="Suzuki Y."/>
            <person name="Kubo T."/>
            <person name="Oyama M."/>
            <person name="Kohara Y."/>
            <person name="Fujiyama A."/>
            <person name="Arakawa K."/>
            <person name="Katayama T."/>
            <person name="Toyoda A."/>
            <person name="Kunieda T."/>
        </authorList>
    </citation>
    <scope>NUCLEOTIDE SEQUENCE [LARGE SCALE GENOMIC DNA]</scope>
    <source>
        <strain evidence="8 9">YOKOZUNA-1</strain>
    </source>
</reference>
<keyword evidence="4" id="KW-0325">Glycoprotein</keyword>
<comment type="similarity">
    <text evidence="1 6">Belongs to the glycosyl hydrolase 31 family.</text>
</comment>
<evidence type="ECO:0000256" key="6">
    <source>
        <dbReference type="RuleBase" id="RU361185"/>
    </source>
</evidence>
<evidence type="ECO:0000313" key="8">
    <source>
        <dbReference type="EMBL" id="GAU89316.1"/>
    </source>
</evidence>
<dbReference type="STRING" id="947166.A0A1D1UHZ8"/>
<dbReference type="EMBL" id="BDGG01000001">
    <property type="protein sequence ID" value="GAU89316.1"/>
    <property type="molecule type" value="Genomic_DNA"/>
</dbReference>
<accession>A0A1D1UHZ8</accession>
<evidence type="ECO:0000313" key="9">
    <source>
        <dbReference type="Proteomes" id="UP000186922"/>
    </source>
</evidence>
<keyword evidence="3 6" id="KW-0378">Hydrolase</keyword>
<evidence type="ECO:0000256" key="4">
    <source>
        <dbReference type="ARBA" id="ARBA00023180"/>
    </source>
</evidence>
<keyword evidence="2" id="KW-0732">Signal</keyword>
<dbReference type="Pfam" id="PF01055">
    <property type="entry name" value="Glyco_hydro_31_2nd"/>
    <property type="match status" value="1"/>
</dbReference>
<feature type="domain" description="Glycoside hydrolase family 31 TIM barrel" evidence="7">
    <location>
        <begin position="3"/>
        <end position="167"/>
    </location>
</feature>
<dbReference type="PANTHER" id="PTHR22762:SF54">
    <property type="entry name" value="BCDNA.GH04962"/>
    <property type="match status" value="1"/>
</dbReference>
<organism evidence="8 9">
    <name type="scientific">Ramazzottius varieornatus</name>
    <name type="common">Water bear</name>
    <name type="synonym">Tardigrade</name>
    <dbReference type="NCBI Taxonomy" id="947166"/>
    <lineage>
        <taxon>Eukaryota</taxon>
        <taxon>Metazoa</taxon>
        <taxon>Ecdysozoa</taxon>
        <taxon>Tardigrada</taxon>
        <taxon>Eutardigrada</taxon>
        <taxon>Parachela</taxon>
        <taxon>Hypsibioidea</taxon>
        <taxon>Ramazzottiidae</taxon>
        <taxon>Ramazzottius</taxon>
    </lineage>
</organism>
<dbReference type="Gene3D" id="3.20.20.80">
    <property type="entry name" value="Glycosidases"/>
    <property type="match status" value="1"/>
</dbReference>
<dbReference type="AlphaFoldDB" id="A0A1D1UHZ8"/>
<dbReference type="PANTHER" id="PTHR22762">
    <property type="entry name" value="ALPHA-GLUCOSIDASE"/>
    <property type="match status" value="1"/>
</dbReference>
<evidence type="ECO:0000256" key="5">
    <source>
        <dbReference type="ARBA" id="ARBA00023295"/>
    </source>
</evidence>
<proteinExistence type="inferred from homology"/>
<protein>
    <recommendedName>
        <fullName evidence="7">Glycoside hydrolase family 31 TIM barrel domain-containing protein</fullName>
    </recommendedName>
</protein>
<dbReference type="GO" id="GO:0006491">
    <property type="term" value="P:N-glycan processing"/>
    <property type="evidence" value="ECO:0007669"/>
    <property type="project" value="TreeGrafter"/>
</dbReference>
<keyword evidence="9" id="KW-1185">Reference proteome</keyword>
<dbReference type="OrthoDB" id="3237269at2759"/>
<dbReference type="GO" id="GO:0090599">
    <property type="term" value="F:alpha-glucosidase activity"/>
    <property type="evidence" value="ECO:0007669"/>
    <property type="project" value="TreeGrafter"/>
</dbReference>
<dbReference type="Proteomes" id="UP000186922">
    <property type="component" value="Unassembled WGS sequence"/>
</dbReference>
<evidence type="ECO:0000259" key="7">
    <source>
        <dbReference type="Pfam" id="PF01055"/>
    </source>
</evidence>
<evidence type="ECO:0000256" key="2">
    <source>
        <dbReference type="ARBA" id="ARBA00022729"/>
    </source>
</evidence>
<dbReference type="SUPFAM" id="SSF51445">
    <property type="entry name" value="(Trans)glycosidases"/>
    <property type="match status" value="1"/>
</dbReference>
<dbReference type="InterPro" id="IPR000322">
    <property type="entry name" value="Glyco_hydro_31_TIM"/>
</dbReference>
<evidence type="ECO:0000256" key="1">
    <source>
        <dbReference type="ARBA" id="ARBA00007806"/>
    </source>
</evidence>